<dbReference type="GO" id="GO:0019369">
    <property type="term" value="P:arachidonate metabolic process"/>
    <property type="evidence" value="ECO:0007669"/>
    <property type="project" value="TreeGrafter"/>
</dbReference>
<evidence type="ECO:0000256" key="1">
    <source>
        <dbReference type="ARBA" id="ARBA00023098"/>
    </source>
</evidence>
<dbReference type="GO" id="GO:0046486">
    <property type="term" value="P:glycerolipid metabolic process"/>
    <property type="evidence" value="ECO:0007669"/>
    <property type="project" value="UniProtKB-ARBA"/>
</dbReference>
<dbReference type="InterPro" id="IPR016035">
    <property type="entry name" value="Acyl_Trfase/lysoPLipase"/>
</dbReference>
<dbReference type="Pfam" id="PF01734">
    <property type="entry name" value="Patatin"/>
    <property type="match status" value="1"/>
</dbReference>
<dbReference type="EMBL" id="SWKV01000304">
    <property type="protein sequence ID" value="KAF3028716.1"/>
    <property type="molecule type" value="Genomic_DNA"/>
</dbReference>
<dbReference type="SUPFAM" id="SSF52151">
    <property type="entry name" value="FabD/lysophospholipase-like"/>
    <property type="match status" value="1"/>
</dbReference>
<reference evidence="4" key="1">
    <citation type="submission" date="2019-04" db="EMBL/GenBank/DDBJ databases">
        <title>Sequencing of skin fungus with MAO and IRED activity.</title>
        <authorList>
            <person name="Marsaioli A.J."/>
            <person name="Bonatto J.M.C."/>
            <person name="Reis Junior O."/>
        </authorList>
    </citation>
    <scope>NUCLEOTIDE SEQUENCE</scope>
    <source>
        <strain evidence="4">28M1</strain>
    </source>
</reference>
<dbReference type="GO" id="GO:0016020">
    <property type="term" value="C:membrane"/>
    <property type="evidence" value="ECO:0007669"/>
    <property type="project" value="TreeGrafter"/>
</dbReference>
<comment type="caution">
    <text evidence="4">The sequence shown here is derived from an EMBL/GenBank/DDBJ whole genome shotgun (WGS) entry which is preliminary data.</text>
</comment>
<proteinExistence type="predicted"/>
<evidence type="ECO:0000259" key="3">
    <source>
        <dbReference type="Pfam" id="PF01734"/>
    </source>
</evidence>
<name>A0A9P4WFE4_9PLEO</name>
<dbReference type="PANTHER" id="PTHR24185">
    <property type="entry name" value="CALCIUM-INDEPENDENT PHOSPHOLIPASE A2-GAMMA"/>
    <property type="match status" value="1"/>
</dbReference>
<protein>
    <recommendedName>
        <fullName evidence="3">PNPLA domain-containing protein</fullName>
    </recommendedName>
</protein>
<dbReference type="Gene3D" id="3.40.1090.10">
    <property type="entry name" value="Cytosolic phospholipase A2 catalytic domain"/>
    <property type="match status" value="1"/>
</dbReference>
<dbReference type="OrthoDB" id="194358at2759"/>
<dbReference type="AlphaFoldDB" id="A0A9P4WFE4"/>
<evidence type="ECO:0000313" key="4">
    <source>
        <dbReference type="EMBL" id="KAF3028716.1"/>
    </source>
</evidence>
<keyword evidence="1" id="KW-0443">Lipid metabolism</keyword>
<feature type="domain" description="PNPLA" evidence="3">
    <location>
        <begin position="456"/>
        <end position="596"/>
    </location>
</feature>
<evidence type="ECO:0000313" key="5">
    <source>
        <dbReference type="Proteomes" id="UP000758155"/>
    </source>
</evidence>
<dbReference type="PANTHER" id="PTHR24185:SF8">
    <property type="entry name" value="PNPLA DOMAIN-CONTAINING PROTEIN"/>
    <property type="match status" value="1"/>
</dbReference>
<feature type="region of interest" description="Disordered" evidence="2">
    <location>
        <begin position="847"/>
        <end position="875"/>
    </location>
</feature>
<accession>A0A9P4WFE4</accession>
<gene>
    <name evidence="4" type="ORF">E8E12_000182</name>
</gene>
<dbReference type="Proteomes" id="UP000758155">
    <property type="component" value="Unassembled WGS sequence"/>
</dbReference>
<dbReference type="GO" id="GO:0047499">
    <property type="term" value="F:calcium-independent phospholipase A2 activity"/>
    <property type="evidence" value="ECO:0007669"/>
    <property type="project" value="TreeGrafter"/>
</dbReference>
<organism evidence="4 5">
    <name type="scientific">Didymella heteroderae</name>
    <dbReference type="NCBI Taxonomy" id="1769908"/>
    <lineage>
        <taxon>Eukaryota</taxon>
        <taxon>Fungi</taxon>
        <taxon>Dikarya</taxon>
        <taxon>Ascomycota</taxon>
        <taxon>Pezizomycotina</taxon>
        <taxon>Dothideomycetes</taxon>
        <taxon>Pleosporomycetidae</taxon>
        <taxon>Pleosporales</taxon>
        <taxon>Pleosporineae</taxon>
        <taxon>Didymellaceae</taxon>
        <taxon>Didymella</taxon>
    </lineage>
</organism>
<evidence type="ECO:0000256" key="2">
    <source>
        <dbReference type="SAM" id="MobiDB-lite"/>
    </source>
</evidence>
<keyword evidence="5" id="KW-1185">Reference proteome</keyword>
<dbReference type="InterPro" id="IPR002641">
    <property type="entry name" value="PNPLA_dom"/>
</dbReference>
<sequence length="875" mass="96593">MPLLSKQYCVRHEALRTLPLAQHLQAERRSYSCAWPSLFVLIGNAERSATLQTLFGVKKARWPLTSRTGSEMHLHLDPTTAFVERPILLASYDARQRSVSRTIGRTIARPDKCHKETRHVLRQLPSSEQAASDDVLPRLLGPFADVFCFFSDDLGGFRQIAQCLARWLDQGCSPSLPNIVRPSVLVVTSGVVTSGADKAKSTLLSMLAEETTVDLHQQFADIDVLVVFPKKAVSAEARWRPLRERLMKRSDRMRIERKARRVLYSATHLAAFLQSAGPHFARNPSDPFYCIQASRAHNPVAPDLAEHHSTFLKHIVSSTQLMEFAAPLLASTLLLDSYPPGAHAVFDCRDVFEALYRPAFRQVSDARVVAFEETNDVILRSGIADLVANHFVRCFEQLVGGRAAADIHRHNLASFQSQWHGIQSISTCAAIATDLFINGRTLSEAIQRFPWMMERAFKRRTSLNIPLLSRAIELSASYLADGLYSADNLEAVLKDALGADKTILDTSYATSTGTRVGLPVATVSDYPSYRVFTNYNGVGTRDTDSSRSIIKLEDKASRVPLWEIVRAATAAPCFFPAKHINGVGTFQDAGLLENDPSFWALAEASALFPHSGQPDFVISLGTGEPAPSNYDIPTSDRRSKRKIGMLRRVLSLMEEKTREKNVRRACKSGGLAGNIVDRYHRLSVEYDGDEPRLDDVSSISEVILKAQADPSLSLKIKAVARCMLASLFYFTLDSDSLPQWRNGKYVLSGHIRCSIRRGCGGPSRHGSDALDALLGKLSDDRGTFRVGDSAVPSNSYLGEDGNFCIPITIETEGMFAITLKLGSKEEPSSNISGSPFSVQKLVAAQGLDAPFGHSDHRKRKRAGEAEGPAKKRRRT</sequence>